<reference evidence="1 2" key="1">
    <citation type="submission" date="2017-06" db="EMBL/GenBank/DDBJ databases">
        <title>Cultured bacterium strain Saccharothrix yanglingensis Hhs.015.</title>
        <authorList>
            <person name="Xia Y."/>
        </authorList>
    </citation>
    <scope>NUCLEOTIDE SEQUENCE [LARGE SCALE GENOMIC DNA]</scope>
    <source>
        <strain evidence="1 2">Hhs.015</strain>
    </source>
</reference>
<keyword evidence="2" id="KW-1185">Reference proteome</keyword>
<evidence type="ECO:0000313" key="2">
    <source>
        <dbReference type="Proteomes" id="UP001225605"/>
    </source>
</evidence>
<comment type="caution">
    <text evidence="1">The sequence shown here is derived from an EMBL/GenBank/DDBJ whole genome shotgun (WGS) entry which is preliminary data.</text>
</comment>
<sequence length="141" mass="14695">MAHEPRRGDADLDVVIALAGHGGVGAVVGEERVPEERQAGVGHVPAVVGDGDVEAGHDPAVGIVGDLQVAVGVLRVLVPHRPAVLPGVRALGVLLHERDDVPAGPLDDRARLLLNEEALFFTQSGKCTVPRCSGHSKQPPW</sequence>
<organism evidence="1 2">
    <name type="scientific">Saccharothrix yanglingensis</name>
    <dbReference type="NCBI Taxonomy" id="659496"/>
    <lineage>
        <taxon>Bacteria</taxon>
        <taxon>Bacillati</taxon>
        <taxon>Actinomycetota</taxon>
        <taxon>Actinomycetes</taxon>
        <taxon>Pseudonocardiales</taxon>
        <taxon>Pseudonocardiaceae</taxon>
        <taxon>Saccharothrix</taxon>
    </lineage>
</organism>
<name>A0ABU0X0V0_9PSEU</name>
<evidence type="ECO:0000313" key="1">
    <source>
        <dbReference type="EMBL" id="MDQ2585227.1"/>
    </source>
</evidence>
<gene>
    <name evidence="1" type="ORF">CKY47_14795</name>
</gene>
<accession>A0ABU0X0V0</accession>
<dbReference type="EMBL" id="NSDM01000005">
    <property type="protein sequence ID" value="MDQ2585227.1"/>
    <property type="molecule type" value="Genomic_DNA"/>
</dbReference>
<proteinExistence type="predicted"/>
<dbReference type="Proteomes" id="UP001225605">
    <property type="component" value="Unassembled WGS sequence"/>
</dbReference>
<protein>
    <submittedName>
        <fullName evidence="1">Uncharacterized protein</fullName>
    </submittedName>
</protein>